<feature type="region of interest" description="Disordered" evidence="1">
    <location>
        <begin position="1"/>
        <end position="40"/>
    </location>
</feature>
<organism evidence="2 3">
    <name type="scientific">Geodia barretti</name>
    <name type="common">Barrett's horny sponge</name>
    <dbReference type="NCBI Taxonomy" id="519541"/>
    <lineage>
        <taxon>Eukaryota</taxon>
        <taxon>Metazoa</taxon>
        <taxon>Porifera</taxon>
        <taxon>Demospongiae</taxon>
        <taxon>Heteroscleromorpha</taxon>
        <taxon>Tetractinellida</taxon>
        <taxon>Astrophorina</taxon>
        <taxon>Geodiidae</taxon>
        <taxon>Geodia</taxon>
    </lineage>
</organism>
<feature type="compositionally biased region" description="Pro residues" evidence="1">
    <location>
        <begin position="15"/>
        <end position="40"/>
    </location>
</feature>
<sequence>MVGKRGAPTKRLAPKKPPPPIFPDTNYPKPPPTPPGSPPPYRMPRCAFDCACGRITPFVVRIAVSETRRNPQLLPYNSPAVSHVVMLRLKAESDEMVARVGSFMNRLIASLKSRSVSSASFAKCLLDIQAYNPTRGIPAPLLEHRSKEIKSLTSIDDLILTVSDYISFFNSGVLEHLVSELGTDEDREELETFLFYSRVFSKRSVFQVPSYAYGYLRLRTESLVVMRVDDRLAPKTGASIQELSNFMGKVCDVLQLLPHTLHFCEADLDPGGRFGAGRSLEIAFRVPPHVVHEVFPLSTEEEKDIKPNDPDAFSRTLTGRKSGNQKLEESLSSRLKLCCGYHWQMERQRSQSCTLVTGVDAGYDGDSDSSSDERAPLEPIPVVALRPSYQKRLMWRLANSHF</sequence>
<gene>
    <name evidence="2" type="ORF">GBAR_LOCUS19333</name>
</gene>
<proteinExistence type="predicted"/>
<protein>
    <submittedName>
        <fullName evidence="2">Uncharacterized protein</fullName>
    </submittedName>
</protein>
<keyword evidence="3" id="KW-1185">Reference proteome</keyword>
<dbReference type="Proteomes" id="UP001174909">
    <property type="component" value="Unassembled WGS sequence"/>
</dbReference>
<feature type="region of interest" description="Disordered" evidence="1">
    <location>
        <begin position="300"/>
        <end position="325"/>
    </location>
</feature>
<evidence type="ECO:0000313" key="2">
    <source>
        <dbReference type="EMBL" id="CAI8034313.1"/>
    </source>
</evidence>
<dbReference type="EMBL" id="CASHTH010002723">
    <property type="protein sequence ID" value="CAI8034313.1"/>
    <property type="molecule type" value="Genomic_DNA"/>
</dbReference>
<dbReference type="AlphaFoldDB" id="A0AA35WUI4"/>
<accession>A0AA35WUI4</accession>
<feature type="compositionally biased region" description="Polar residues" evidence="1">
    <location>
        <begin position="315"/>
        <end position="325"/>
    </location>
</feature>
<reference evidence="2" key="1">
    <citation type="submission" date="2023-03" db="EMBL/GenBank/DDBJ databases">
        <authorList>
            <person name="Steffen K."/>
            <person name="Cardenas P."/>
        </authorList>
    </citation>
    <scope>NUCLEOTIDE SEQUENCE</scope>
</reference>
<evidence type="ECO:0000313" key="3">
    <source>
        <dbReference type="Proteomes" id="UP001174909"/>
    </source>
</evidence>
<evidence type="ECO:0000256" key="1">
    <source>
        <dbReference type="SAM" id="MobiDB-lite"/>
    </source>
</evidence>
<name>A0AA35WUI4_GEOBA</name>
<comment type="caution">
    <text evidence="2">The sequence shown here is derived from an EMBL/GenBank/DDBJ whole genome shotgun (WGS) entry which is preliminary data.</text>
</comment>